<evidence type="ECO:0000259" key="6">
    <source>
        <dbReference type="Pfam" id="PF00171"/>
    </source>
</evidence>
<evidence type="ECO:0000256" key="4">
    <source>
        <dbReference type="PROSITE-ProRule" id="PRU10007"/>
    </source>
</evidence>
<dbReference type="Gene3D" id="3.40.605.10">
    <property type="entry name" value="Aldehyde Dehydrogenase, Chain A, domain 1"/>
    <property type="match status" value="1"/>
</dbReference>
<dbReference type="GeneID" id="27721051"/>
<dbReference type="Gene3D" id="3.40.309.10">
    <property type="entry name" value="Aldehyde Dehydrogenase, Chain A, domain 2"/>
    <property type="match status" value="1"/>
</dbReference>
<dbReference type="VEuPathDB" id="FungiDB:SAPIO_CDS1979"/>
<accession>A0A084GE61</accession>
<dbReference type="PANTHER" id="PTHR42986">
    <property type="entry name" value="BENZALDEHYDE DEHYDROGENASE YFMT"/>
    <property type="match status" value="1"/>
</dbReference>
<dbReference type="EMBL" id="JOWA01000077">
    <property type="protein sequence ID" value="KEZ45623.1"/>
    <property type="molecule type" value="Genomic_DNA"/>
</dbReference>
<evidence type="ECO:0000256" key="1">
    <source>
        <dbReference type="ARBA" id="ARBA00009986"/>
    </source>
</evidence>
<dbReference type="PANTHER" id="PTHR42986:SF1">
    <property type="entry name" value="BENZALDEHYDE DEHYDROGENASE YFMT"/>
    <property type="match status" value="1"/>
</dbReference>
<dbReference type="InterPro" id="IPR029510">
    <property type="entry name" value="Ald_DH_CS_GLU"/>
</dbReference>
<dbReference type="Pfam" id="PF00171">
    <property type="entry name" value="Aldedh"/>
    <property type="match status" value="1"/>
</dbReference>
<evidence type="ECO:0000256" key="3">
    <source>
        <dbReference type="ARBA" id="ARBA00023027"/>
    </source>
</evidence>
<comment type="caution">
    <text evidence="7">The sequence shown here is derived from an EMBL/GenBank/DDBJ whole genome shotgun (WGS) entry which is preliminary data.</text>
</comment>
<proteinExistence type="inferred from homology"/>
<evidence type="ECO:0000313" key="7">
    <source>
        <dbReference type="EMBL" id="KEZ45623.1"/>
    </source>
</evidence>
<dbReference type="InterPro" id="IPR016163">
    <property type="entry name" value="Ald_DH_C"/>
</dbReference>
<dbReference type="RefSeq" id="XP_016645422.1">
    <property type="nucleotide sequence ID" value="XM_016785125.1"/>
</dbReference>
<dbReference type="InterPro" id="IPR016161">
    <property type="entry name" value="Ald_DH/histidinol_DH"/>
</dbReference>
<dbReference type="PROSITE" id="PS00687">
    <property type="entry name" value="ALDEHYDE_DEHYDR_GLU"/>
    <property type="match status" value="1"/>
</dbReference>
<dbReference type="EC" id="1.2.1.65" evidence="7"/>
<evidence type="ECO:0000313" key="8">
    <source>
        <dbReference type="Proteomes" id="UP000028545"/>
    </source>
</evidence>
<gene>
    <name evidence="7" type="ORF">SAPIO_CDS1979</name>
</gene>
<dbReference type="InterPro" id="IPR015590">
    <property type="entry name" value="Aldehyde_DH_dom"/>
</dbReference>
<dbReference type="InterPro" id="IPR016162">
    <property type="entry name" value="Ald_DH_N"/>
</dbReference>
<organism evidence="7 8">
    <name type="scientific">Pseudallescheria apiosperma</name>
    <name type="common">Scedosporium apiospermum</name>
    <dbReference type="NCBI Taxonomy" id="563466"/>
    <lineage>
        <taxon>Eukaryota</taxon>
        <taxon>Fungi</taxon>
        <taxon>Dikarya</taxon>
        <taxon>Ascomycota</taxon>
        <taxon>Pezizomycotina</taxon>
        <taxon>Sordariomycetes</taxon>
        <taxon>Hypocreomycetidae</taxon>
        <taxon>Microascales</taxon>
        <taxon>Microascaceae</taxon>
        <taxon>Scedosporium</taxon>
    </lineage>
</organism>
<dbReference type="KEGG" id="sapo:SAPIO_CDS1979"/>
<evidence type="ECO:0000256" key="2">
    <source>
        <dbReference type="ARBA" id="ARBA00023002"/>
    </source>
</evidence>
<dbReference type="AlphaFoldDB" id="A0A084GE61"/>
<keyword evidence="8" id="KW-1185">Reference proteome</keyword>
<name>A0A084GE61_PSEDA</name>
<dbReference type="SUPFAM" id="SSF53720">
    <property type="entry name" value="ALDH-like"/>
    <property type="match status" value="1"/>
</dbReference>
<feature type="active site" evidence="4">
    <location>
        <position position="266"/>
    </location>
</feature>
<sequence>MATNGGVGPKATTLSQVQELFIGGKHKPSSDNVEFQVINPMTGANIYSCASATVDDVSEAIESAHTAFKSWSRMGPSARRSIFLKAADILEGYIHGDAPEILASEVSATATWVKVNIFSTANVLREAAGLVTHIKGEIVPADRPGTTVLITREPLGVMYAISPWNAPVNLTARAIACPLICGNTVVLKPSEYSPKSQHLVIKALTEAGLPAGCINFVPCSPDRAAANTEFAVKHPTVRHINFTGSERVGKIIAGWAASCVKKCVFELGGKAPVIVREDADLDDAVESIIFGGLANNGQVCMSTERVIVHKSISGDFKSRLLARAGALKCGNHHVEKDVSISGLFTPASASRVLGLVKSAVDTGATLLMGDMKLDGPNKTIMRPHILEGVTREMDLYHQESFGPVMILLEFETDEEGVDLANDSDFSLCASVFSRDVMRAMELAKQVRAGSCHINGPTIYIEPTLPNGGVGGSSGYGRFGGVAGVEEFTERKIVSLAQPGMKYSF</sequence>
<dbReference type="GO" id="GO:0018485">
    <property type="term" value="F:salicylaldehyde dehydrogenase (NAD+) activity"/>
    <property type="evidence" value="ECO:0007669"/>
    <property type="project" value="UniProtKB-EC"/>
</dbReference>
<reference evidence="7 8" key="1">
    <citation type="journal article" date="2014" name="Genome Announc.">
        <title>Draft genome sequence of the pathogenic fungus Scedosporium apiospermum.</title>
        <authorList>
            <person name="Vandeputte P."/>
            <person name="Ghamrawi S."/>
            <person name="Rechenmann M."/>
            <person name="Iltis A."/>
            <person name="Giraud S."/>
            <person name="Fleury M."/>
            <person name="Thornton C."/>
            <person name="Delhaes L."/>
            <person name="Meyer W."/>
            <person name="Papon N."/>
            <person name="Bouchara J.P."/>
        </authorList>
    </citation>
    <scope>NUCLEOTIDE SEQUENCE [LARGE SCALE GENOMIC DNA]</scope>
    <source>
        <strain evidence="7 8">IHEM 14462</strain>
    </source>
</reference>
<dbReference type="GO" id="GO:0050608">
    <property type="term" value="F:vanillin dehydrogenase activity"/>
    <property type="evidence" value="ECO:0007669"/>
    <property type="project" value="UniProtKB-EC"/>
</dbReference>
<protein>
    <submittedName>
        <fullName evidence="7">Salicylaldehyde dehydrogenase</fullName>
        <ecNumber evidence="7">1.2.1.65</ecNumber>
        <ecNumber evidence="7">1.2.1.67</ecNumber>
    </submittedName>
</protein>
<dbReference type="OrthoDB" id="310895at2759"/>
<dbReference type="HOGENOM" id="CLU_005391_1_0_1"/>
<dbReference type="Proteomes" id="UP000028545">
    <property type="component" value="Unassembled WGS sequence"/>
</dbReference>
<feature type="domain" description="Aldehyde dehydrogenase" evidence="6">
    <location>
        <begin position="33"/>
        <end position="493"/>
    </location>
</feature>
<dbReference type="EC" id="1.2.1.67" evidence="7"/>
<dbReference type="OMA" id="MAYVNEH"/>
<comment type="similarity">
    <text evidence="1 5">Belongs to the aldehyde dehydrogenase family.</text>
</comment>
<evidence type="ECO:0000256" key="5">
    <source>
        <dbReference type="RuleBase" id="RU003345"/>
    </source>
</evidence>
<keyword evidence="2 5" id="KW-0560">Oxidoreductase</keyword>
<keyword evidence="3" id="KW-0520">NAD</keyword>